<dbReference type="GO" id="GO:0005874">
    <property type="term" value="C:microtubule"/>
    <property type="evidence" value="ECO:0007669"/>
    <property type="project" value="UniProtKB-KW"/>
</dbReference>
<dbReference type="OrthoDB" id="3176171at2759"/>
<dbReference type="InterPro" id="IPR036961">
    <property type="entry name" value="Kinesin_motor_dom_sf"/>
</dbReference>
<dbReference type="GO" id="GO:0005524">
    <property type="term" value="F:ATP binding"/>
    <property type="evidence" value="ECO:0007669"/>
    <property type="project" value="UniProtKB-KW"/>
</dbReference>
<dbReference type="GO" id="GO:0007019">
    <property type="term" value="P:microtubule depolymerization"/>
    <property type="evidence" value="ECO:0007669"/>
    <property type="project" value="TreeGrafter"/>
</dbReference>
<dbReference type="PANTHER" id="PTHR47971">
    <property type="entry name" value="KINESIN-RELATED PROTEIN 6"/>
    <property type="match status" value="1"/>
</dbReference>
<name>A0A3L6RZ03_PANMI</name>
<feature type="region of interest" description="Disordered" evidence="8">
    <location>
        <begin position="299"/>
        <end position="333"/>
    </location>
</feature>
<dbReference type="CDD" id="cd01367">
    <property type="entry name" value="KISc_KIF2_like"/>
    <property type="match status" value="1"/>
</dbReference>
<dbReference type="FunFam" id="3.40.850.10:FF:000012">
    <property type="entry name" value="Kinesin-like protein"/>
    <property type="match status" value="1"/>
</dbReference>
<feature type="compositionally biased region" description="Polar residues" evidence="8">
    <location>
        <begin position="408"/>
        <end position="420"/>
    </location>
</feature>
<dbReference type="InterPro" id="IPR001752">
    <property type="entry name" value="Kinesin_motor_dom"/>
</dbReference>
<evidence type="ECO:0000313" key="10">
    <source>
        <dbReference type="EMBL" id="RLN12161.1"/>
    </source>
</evidence>
<keyword evidence="4 7" id="KW-0505">Motor protein</keyword>
<evidence type="ECO:0000313" key="11">
    <source>
        <dbReference type="Proteomes" id="UP000275267"/>
    </source>
</evidence>
<evidence type="ECO:0000256" key="7">
    <source>
        <dbReference type="RuleBase" id="RU000394"/>
    </source>
</evidence>
<dbReference type="InterPro" id="IPR027417">
    <property type="entry name" value="P-loop_NTPase"/>
</dbReference>
<proteinExistence type="inferred from homology"/>
<evidence type="ECO:0000256" key="6">
    <source>
        <dbReference type="PROSITE-ProRule" id="PRU00283"/>
    </source>
</evidence>
<reference evidence="11" key="1">
    <citation type="journal article" date="2019" name="Nat. Commun.">
        <title>The genome of broomcorn millet.</title>
        <authorList>
            <person name="Zou C."/>
            <person name="Miki D."/>
            <person name="Li D."/>
            <person name="Tang Q."/>
            <person name="Xiao L."/>
            <person name="Rajput S."/>
            <person name="Deng P."/>
            <person name="Jia W."/>
            <person name="Huang R."/>
            <person name="Zhang M."/>
            <person name="Sun Y."/>
            <person name="Hu J."/>
            <person name="Fu X."/>
            <person name="Schnable P.S."/>
            <person name="Li F."/>
            <person name="Zhang H."/>
            <person name="Feng B."/>
            <person name="Zhu X."/>
            <person name="Liu R."/>
            <person name="Schnable J.C."/>
            <person name="Zhu J.-K."/>
            <person name="Zhang H."/>
        </authorList>
    </citation>
    <scope>NUCLEOTIDE SEQUENCE [LARGE SCALE GENOMIC DNA]</scope>
</reference>
<dbReference type="PROSITE" id="PS00411">
    <property type="entry name" value="KINESIN_MOTOR_1"/>
    <property type="match status" value="1"/>
</dbReference>
<dbReference type="GO" id="GO:0008017">
    <property type="term" value="F:microtubule binding"/>
    <property type="evidence" value="ECO:0007669"/>
    <property type="project" value="InterPro"/>
</dbReference>
<evidence type="ECO:0000256" key="8">
    <source>
        <dbReference type="SAM" id="MobiDB-lite"/>
    </source>
</evidence>
<dbReference type="PROSITE" id="PS50067">
    <property type="entry name" value="KINESIN_MOTOR_2"/>
    <property type="match status" value="1"/>
</dbReference>
<evidence type="ECO:0000256" key="2">
    <source>
        <dbReference type="ARBA" id="ARBA00022741"/>
    </source>
</evidence>
<keyword evidence="3 7" id="KW-0067">ATP-binding</keyword>
<gene>
    <name evidence="10" type="ORF">C2845_PM09G13310</name>
</gene>
<dbReference type="SMART" id="SM00129">
    <property type="entry name" value="KISc"/>
    <property type="match status" value="1"/>
</dbReference>
<feature type="domain" description="Kinesin motor" evidence="9">
    <location>
        <begin position="1"/>
        <end position="300"/>
    </location>
</feature>
<evidence type="ECO:0000256" key="3">
    <source>
        <dbReference type="ARBA" id="ARBA00022840"/>
    </source>
</evidence>
<keyword evidence="2 7" id="KW-0547">Nucleotide-binding</keyword>
<dbReference type="GO" id="GO:1903338">
    <property type="term" value="P:regulation of cell wall organization or biogenesis"/>
    <property type="evidence" value="ECO:0007669"/>
    <property type="project" value="UniProtKB-ARBA"/>
</dbReference>
<dbReference type="GO" id="GO:0007018">
    <property type="term" value="P:microtubule-based movement"/>
    <property type="evidence" value="ECO:0007669"/>
    <property type="project" value="InterPro"/>
</dbReference>
<sequence length="529" mass="59093">MHMRTLTVHETKLKVDLTEYMERHEFVFDAVLDDDVSNDKVYNETVEPIIPAIFQRTKATCFAYGQTDLFQVAGTYTMQPLPLKASQDILRLMHYTYRNQGFQLFVSFFEIYGGKLFDLLNQKRKLCMSEDGKQQVCIVGLREYEVSEVEMIKDLIERGNACRSTGTTGANEESSRSHAILQLAIKMLVEGKESSRVVGKLSFIDLAGSERGADTTDNDKQTRIEGAEINKSLLALKECIRALDNDQVHIPFRGSKLTEVLRDSFIGNSRTVMISCISPNSGSCEHTLNTLRYADRVKSLSKGGTKKDVPLPPASSNMRESSPGPPLSNLDYCNDASDELQRYGLKKIARDDSLLSNISRVSSGRFVAQGTSSYSSHINESSTNSVKGNDYELSEEGSEPEKPLWKSNRASSSIDGTGKTAAQMQWKNTPEIHVNGPDADDVLDTLLKEEEDLVIAHREQVEESINILREEMKLLEKADQPGNQLDEYITRMSSIISKKAAGLMNLQARLARFQQCLSEQNVLVNQSGL</sequence>
<keyword evidence="1 7" id="KW-0493">Microtubule</keyword>
<feature type="region of interest" description="Disordered" evidence="8">
    <location>
        <begin position="370"/>
        <end position="420"/>
    </location>
</feature>
<evidence type="ECO:0000256" key="5">
    <source>
        <dbReference type="ARBA" id="ARBA00061030"/>
    </source>
</evidence>
<dbReference type="Proteomes" id="UP000275267">
    <property type="component" value="Unassembled WGS sequence"/>
</dbReference>
<feature type="compositionally biased region" description="Polar residues" evidence="8">
    <location>
        <begin position="370"/>
        <end position="387"/>
    </location>
</feature>
<dbReference type="Gene3D" id="3.40.850.10">
    <property type="entry name" value="Kinesin motor domain"/>
    <property type="match status" value="1"/>
</dbReference>
<comment type="caution">
    <text evidence="10">The sequence shown here is derived from an EMBL/GenBank/DDBJ whole genome shotgun (WGS) entry which is preliminary data.</text>
</comment>
<dbReference type="STRING" id="4540.A0A3L6RZ03"/>
<dbReference type="PANTHER" id="PTHR47971:SF9">
    <property type="entry name" value="KINESIN-LIKE PROTEIN KIN-13B"/>
    <property type="match status" value="1"/>
</dbReference>
<protein>
    <recommendedName>
        <fullName evidence="7">Kinesin-like protein</fullName>
    </recommendedName>
</protein>
<dbReference type="InterPro" id="IPR027640">
    <property type="entry name" value="Kinesin-like_fam"/>
</dbReference>
<keyword evidence="11" id="KW-1185">Reference proteome</keyword>
<dbReference type="EMBL" id="PQIB02000006">
    <property type="protein sequence ID" value="RLN12161.1"/>
    <property type="molecule type" value="Genomic_DNA"/>
</dbReference>
<comment type="similarity">
    <text evidence="5">Belongs to the TRAFAC class myosin-kinesin ATPase superfamily. Kinesin family. KIN-13 subfamily.</text>
</comment>
<evidence type="ECO:0000256" key="1">
    <source>
        <dbReference type="ARBA" id="ARBA00022701"/>
    </source>
</evidence>
<dbReference type="GO" id="GO:0003777">
    <property type="term" value="F:microtubule motor activity"/>
    <property type="evidence" value="ECO:0007669"/>
    <property type="project" value="InterPro"/>
</dbReference>
<dbReference type="AlphaFoldDB" id="A0A3L6RZ03"/>
<dbReference type="Pfam" id="PF00225">
    <property type="entry name" value="Kinesin"/>
    <property type="match status" value="1"/>
</dbReference>
<comment type="caution">
    <text evidence="6">Lacks conserved residue(s) required for the propagation of feature annotation.</text>
</comment>
<dbReference type="PRINTS" id="PR00380">
    <property type="entry name" value="KINESINHEAVY"/>
</dbReference>
<evidence type="ECO:0000256" key="4">
    <source>
        <dbReference type="ARBA" id="ARBA00023175"/>
    </source>
</evidence>
<accession>A0A3L6RZ03</accession>
<dbReference type="InterPro" id="IPR019821">
    <property type="entry name" value="Kinesin_motor_CS"/>
</dbReference>
<dbReference type="SUPFAM" id="SSF52540">
    <property type="entry name" value="P-loop containing nucleoside triphosphate hydrolases"/>
    <property type="match status" value="1"/>
</dbReference>
<evidence type="ECO:0000259" key="9">
    <source>
        <dbReference type="PROSITE" id="PS50067"/>
    </source>
</evidence>
<organism evidence="10 11">
    <name type="scientific">Panicum miliaceum</name>
    <name type="common">Proso millet</name>
    <name type="synonym">Broomcorn millet</name>
    <dbReference type="NCBI Taxonomy" id="4540"/>
    <lineage>
        <taxon>Eukaryota</taxon>
        <taxon>Viridiplantae</taxon>
        <taxon>Streptophyta</taxon>
        <taxon>Embryophyta</taxon>
        <taxon>Tracheophyta</taxon>
        <taxon>Spermatophyta</taxon>
        <taxon>Magnoliopsida</taxon>
        <taxon>Liliopsida</taxon>
        <taxon>Poales</taxon>
        <taxon>Poaceae</taxon>
        <taxon>PACMAD clade</taxon>
        <taxon>Panicoideae</taxon>
        <taxon>Panicodae</taxon>
        <taxon>Paniceae</taxon>
        <taxon>Panicinae</taxon>
        <taxon>Panicum</taxon>
        <taxon>Panicum sect. Panicum</taxon>
    </lineage>
</organism>